<feature type="compositionally biased region" description="Basic residues" evidence="6">
    <location>
        <begin position="62"/>
        <end position="75"/>
    </location>
</feature>
<comment type="subunit">
    <text evidence="5">Part of the 50S ribosomal subunit.</text>
</comment>
<dbReference type="GO" id="GO:0019843">
    <property type="term" value="F:rRNA binding"/>
    <property type="evidence" value="ECO:0007669"/>
    <property type="project" value="UniProtKB-UniRule"/>
</dbReference>
<keyword evidence="3 5" id="KW-0687">Ribonucleoprotein</keyword>
<evidence type="ECO:0000256" key="4">
    <source>
        <dbReference type="ARBA" id="ARBA00035244"/>
    </source>
</evidence>
<protein>
    <recommendedName>
        <fullName evidence="4 5">Large ribosomal subunit protein uL4</fullName>
    </recommendedName>
</protein>
<comment type="caution">
    <text evidence="7">The sequence shown here is derived from an EMBL/GenBank/DDBJ whole genome shotgun (WGS) entry which is preliminary data.</text>
</comment>
<dbReference type="GO" id="GO:1990904">
    <property type="term" value="C:ribonucleoprotein complex"/>
    <property type="evidence" value="ECO:0007669"/>
    <property type="project" value="UniProtKB-KW"/>
</dbReference>
<dbReference type="GO" id="GO:0006412">
    <property type="term" value="P:translation"/>
    <property type="evidence" value="ECO:0007669"/>
    <property type="project" value="UniProtKB-UniRule"/>
</dbReference>
<keyword evidence="2 5" id="KW-0689">Ribosomal protein</keyword>
<evidence type="ECO:0000256" key="5">
    <source>
        <dbReference type="HAMAP-Rule" id="MF_01328"/>
    </source>
</evidence>
<keyword evidence="5" id="KW-0694">RNA-binding</keyword>
<gene>
    <name evidence="5" type="primary">rplD</name>
    <name evidence="7" type="ORF">ENP94_02850</name>
    <name evidence="8" type="ORF">ENS16_01655</name>
</gene>
<proteinExistence type="inferred from homology"/>
<evidence type="ECO:0000256" key="2">
    <source>
        <dbReference type="ARBA" id="ARBA00022980"/>
    </source>
</evidence>
<dbReference type="EMBL" id="DSTU01000003">
    <property type="protein sequence ID" value="HFJ53381.1"/>
    <property type="molecule type" value="Genomic_DNA"/>
</dbReference>
<dbReference type="InterPro" id="IPR013005">
    <property type="entry name" value="Ribosomal_uL4-like"/>
</dbReference>
<reference evidence="7" key="1">
    <citation type="journal article" date="2020" name="mSystems">
        <title>Genome- and Community-Level Interaction Insights into Carbon Utilization and Element Cycling Functions of Hydrothermarchaeota in Hydrothermal Sediment.</title>
        <authorList>
            <person name="Zhou Z."/>
            <person name="Liu Y."/>
            <person name="Xu W."/>
            <person name="Pan J."/>
            <person name="Luo Z.H."/>
            <person name="Li M."/>
        </authorList>
    </citation>
    <scope>NUCLEOTIDE SEQUENCE [LARGE SCALE GENOMIC DNA]</scope>
    <source>
        <strain evidence="7">SpSt-265</strain>
        <strain evidence="8">SpSt-465</strain>
    </source>
</reference>
<name>A0A7C1SN16_UNCW3</name>
<comment type="function">
    <text evidence="5">Forms part of the polypeptide exit tunnel.</text>
</comment>
<dbReference type="GO" id="GO:0003735">
    <property type="term" value="F:structural constituent of ribosome"/>
    <property type="evidence" value="ECO:0007669"/>
    <property type="project" value="InterPro"/>
</dbReference>
<dbReference type="NCBIfam" id="TIGR03953">
    <property type="entry name" value="rplD_bact"/>
    <property type="match status" value="1"/>
</dbReference>
<dbReference type="Gene3D" id="3.40.1370.10">
    <property type="match status" value="1"/>
</dbReference>
<comment type="similarity">
    <text evidence="1 5">Belongs to the universal ribosomal protein uL4 family.</text>
</comment>
<dbReference type="InterPro" id="IPR023574">
    <property type="entry name" value="Ribosomal_uL4_dom_sf"/>
</dbReference>
<keyword evidence="5" id="KW-0699">rRNA-binding</keyword>
<evidence type="ECO:0000313" key="7">
    <source>
        <dbReference type="EMBL" id="HEA86930.1"/>
    </source>
</evidence>
<comment type="function">
    <text evidence="5">One of the primary rRNA binding proteins, this protein initially binds near the 5'-end of the 23S rRNA. It is important during the early stages of 50S assembly. It makes multiple contacts with different domains of the 23S rRNA in the assembled 50S subunit and ribosome.</text>
</comment>
<dbReference type="HAMAP" id="MF_01328_B">
    <property type="entry name" value="Ribosomal_uL4_B"/>
    <property type="match status" value="1"/>
</dbReference>
<accession>A0A7C1SN16</accession>
<dbReference type="SUPFAM" id="SSF52166">
    <property type="entry name" value="Ribosomal protein L4"/>
    <property type="match status" value="1"/>
</dbReference>
<dbReference type="Pfam" id="PF00573">
    <property type="entry name" value="Ribosomal_L4"/>
    <property type="match status" value="1"/>
</dbReference>
<evidence type="ECO:0000313" key="8">
    <source>
        <dbReference type="EMBL" id="HFJ53381.1"/>
    </source>
</evidence>
<dbReference type="EMBL" id="DSLG01000003">
    <property type="protein sequence ID" value="HEA86930.1"/>
    <property type="molecule type" value="Genomic_DNA"/>
</dbReference>
<dbReference type="PANTHER" id="PTHR10746:SF6">
    <property type="entry name" value="LARGE RIBOSOMAL SUBUNIT PROTEIN UL4M"/>
    <property type="match status" value="1"/>
</dbReference>
<dbReference type="PANTHER" id="PTHR10746">
    <property type="entry name" value="50S RIBOSOMAL PROTEIN L4"/>
    <property type="match status" value="1"/>
</dbReference>
<evidence type="ECO:0000256" key="1">
    <source>
        <dbReference type="ARBA" id="ARBA00010528"/>
    </source>
</evidence>
<dbReference type="GO" id="GO:0005840">
    <property type="term" value="C:ribosome"/>
    <property type="evidence" value="ECO:0007669"/>
    <property type="project" value="UniProtKB-KW"/>
</dbReference>
<dbReference type="InterPro" id="IPR002136">
    <property type="entry name" value="Ribosomal_uL4"/>
</dbReference>
<organism evidence="7">
    <name type="scientific">candidate division WOR-3 bacterium</name>
    <dbReference type="NCBI Taxonomy" id="2052148"/>
    <lineage>
        <taxon>Bacteria</taxon>
        <taxon>Bacteria division WOR-3</taxon>
    </lineage>
</organism>
<sequence>MDVLKITGEVKGQIELPEQWFNREGPRSLLWEAVRCYLANQRQGTAKTKTRAEVSGTGKKPWPQKHTGRARHGSRRSPIWVKGGIAWGPKPRDYSYELPKKVRRYALALALTAKVKENGIKLIEDFELSAPKTRELAGIFNRLGLNDSVLLLVPQVSENLRRASANIPWLDVMPAAQVNTYAVLAHNQVVFTESGLQDFLSRVGGARTEEV</sequence>
<evidence type="ECO:0000256" key="6">
    <source>
        <dbReference type="SAM" id="MobiDB-lite"/>
    </source>
</evidence>
<feature type="region of interest" description="Disordered" evidence="6">
    <location>
        <begin position="45"/>
        <end position="75"/>
    </location>
</feature>
<dbReference type="AlphaFoldDB" id="A0A7C1SN16"/>
<evidence type="ECO:0000256" key="3">
    <source>
        <dbReference type="ARBA" id="ARBA00023274"/>
    </source>
</evidence>